<organism evidence="1 2">
    <name type="scientific">Desulfoluna limicola</name>
    <dbReference type="NCBI Taxonomy" id="2810562"/>
    <lineage>
        <taxon>Bacteria</taxon>
        <taxon>Pseudomonadati</taxon>
        <taxon>Thermodesulfobacteriota</taxon>
        <taxon>Desulfobacteria</taxon>
        <taxon>Desulfobacterales</taxon>
        <taxon>Desulfolunaceae</taxon>
        <taxon>Desulfoluna</taxon>
    </lineage>
</organism>
<gene>
    <name evidence="1" type="ORF">DSLASN_18020</name>
</gene>
<dbReference type="EMBL" id="AP024488">
    <property type="protein sequence ID" value="BCS96170.1"/>
    <property type="molecule type" value="Genomic_DNA"/>
</dbReference>
<name>A0ABM7PFR8_9BACT</name>
<keyword evidence="2" id="KW-1185">Reference proteome</keyword>
<evidence type="ECO:0000313" key="2">
    <source>
        <dbReference type="Proteomes" id="UP001320148"/>
    </source>
</evidence>
<protein>
    <recommendedName>
        <fullName evidence="3">Phosphoribosyltransferase</fullName>
    </recommendedName>
</protein>
<reference evidence="1 2" key="1">
    <citation type="submission" date="2021-02" db="EMBL/GenBank/DDBJ databases">
        <title>Complete genome of Desulfoluna sp. strain ASN36.</title>
        <authorList>
            <person name="Takahashi A."/>
            <person name="Kojima H."/>
            <person name="Fukui M."/>
        </authorList>
    </citation>
    <scope>NUCLEOTIDE SEQUENCE [LARGE SCALE GENOMIC DNA]</scope>
    <source>
        <strain evidence="1 2">ASN36</strain>
    </source>
</reference>
<proteinExistence type="predicted"/>
<accession>A0ABM7PFR8</accession>
<sequence>MLHPVVQTPQCAIHRISDDTPSRIDRLVVSTPETRAIANDPRVMGIDYTRRLKNTCARTLSMLKAGEMICLEEHETIVYDILRGGLNFGLREALADAFSWNRHGGSFISAQRARIDDDPEQWHIMESEYSKVYMPQTASIVIGDVVATGTSLEHAMKALVAEAEKQGTALRSIVFFTYGGPRAEEILEAADAMCRERFPSYEGTTLIYLEGRFIIPTEETPLSIKITGTDLLRTGALMAPEFIASQYEDPSYPIQRCTIYDAGSRAFWTPEYIGDLTEYWGETLALAENGMDFEALLKERFPELDATRFGTVDLAEICRKQIAQLEPN</sequence>
<evidence type="ECO:0008006" key="3">
    <source>
        <dbReference type="Google" id="ProtNLM"/>
    </source>
</evidence>
<dbReference type="Proteomes" id="UP001320148">
    <property type="component" value="Chromosome"/>
</dbReference>
<evidence type="ECO:0000313" key="1">
    <source>
        <dbReference type="EMBL" id="BCS96170.1"/>
    </source>
</evidence>
<dbReference type="RefSeq" id="WP_236892526.1">
    <property type="nucleotide sequence ID" value="NZ_AP024488.1"/>
</dbReference>